<dbReference type="InterPro" id="IPR040676">
    <property type="entry name" value="DUF5641"/>
</dbReference>
<dbReference type="InterPro" id="IPR036397">
    <property type="entry name" value="RNaseH_sf"/>
</dbReference>
<protein>
    <submittedName>
        <fullName evidence="4">Pro-Pol polyprotein</fullName>
    </submittedName>
</protein>
<dbReference type="Gene3D" id="3.30.420.10">
    <property type="entry name" value="Ribonuclease H-like superfamily/Ribonuclease H"/>
    <property type="match status" value="1"/>
</dbReference>
<dbReference type="EMBL" id="LNIX01000014">
    <property type="protein sequence ID" value="OXA47063.1"/>
    <property type="molecule type" value="Genomic_DNA"/>
</dbReference>
<reference evidence="4 5" key="1">
    <citation type="submission" date="2015-12" db="EMBL/GenBank/DDBJ databases">
        <title>The genome of Folsomia candida.</title>
        <authorList>
            <person name="Faddeeva A."/>
            <person name="Derks M.F."/>
            <person name="Anvar Y."/>
            <person name="Smit S."/>
            <person name="Van Straalen N."/>
            <person name="Roelofs D."/>
        </authorList>
    </citation>
    <scope>NUCLEOTIDE SEQUENCE [LARGE SCALE GENOMIC DNA]</scope>
    <source>
        <strain evidence="4 5">VU population</strain>
        <tissue evidence="4">Whole body</tissue>
    </source>
</reference>
<dbReference type="Proteomes" id="UP000198287">
    <property type="component" value="Unassembled WGS sequence"/>
</dbReference>
<keyword evidence="1" id="KW-0862">Zinc</keyword>
<name>A0A226DPA9_FOLCA</name>
<dbReference type="GO" id="GO:0015074">
    <property type="term" value="P:DNA integration"/>
    <property type="evidence" value="ECO:0007669"/>
    <property type="project" value="InterPro"/>
</dbReference>
<dbReference type="PANTHER" id="PTHR47331:SF1">
    <property type="entry name" value="GAG-LIKE PROTEIN"/>
    <property type="match status" value="1"/>
</dbReference>
<proteinExistence type="predicted"/>
<dbReference type="PROSITE" id="PS50994">
    <property type="entry name" value="INTEGRASE"/>
    <property type="match status" value="1"/>
</dbReference>
<feature type="domain" description="CCHC-type" evidence="2">
    <location>
        <begin position="272"/>
        <end position="286"/>
    </location>
</feature>
<accession>A0A226DPA9</accession>
<dbReference type="InterPro" id="IPR001584">
    <property type="entry name" value="Integrase_cat-core"/>
</dbReference>
<dbReference type="PANTHER" id="PTHR47331">
    <property type="entry name" value="PHD-TYPE DOMAIN-CONTAINING PROTEIN"/>
    <property type="match status" value="1"/>
</dbReference>
<dbReference type="InterPro" id="IPR012337">
    <property type="entry name" value="RNaseH-like_sf"/>
</dbReference>
<dbReference type="Pfam" id="PF03564">
    <property type="entry name" value="DUF1759"/>
    <property type="match status" value="1"/>
</dbReference>
<dbReference type="InterPro" id="IPR001878">
    <property type="entry name" value="Znf_CCHC"/>
</dbReference>
<keyword evidence="1" id="KW-0863">Zinc-finger</keyword>
<dbReference type="SMART" id="SM00343">
    <property type="entry name" value="ZnF_C2HC"/>
    <property type="match status" value="3"/>
</dbReference>
<dbReference type="Gene3D" id="1.10.340.70">
    <property type="match status" value="1"/>
</dbReference>
<sequence length="1329" mass="153292">MAEWDSKILAEMQQLGCTDEEYTQASAEMEIYDDKILDIKLKVEEPPISISPSERSKIDEDDEIHTTDKFQYLHQAMTKGTRAMDLVESYPMTAENYPKVIDALTQRFGKPKILKQVYVRELLKLVIRNSKQTEKIQLSVLYDKLEAHLRSSLPEDILVAWQRSPLSRQDGSKFVPVKTESDFLMEFLREEVESESQRDIVRAGFETMKIKKEKTAVLEKKEDLPTAAGLFAGQSKQCVFCYKTNHQSSECQKAEKMSWEDKSQVLKKNRVCFRCMRFGHRKADCKVKIKCQICGDSHFKPMCPMLPSNQKPQEDHGRRIEFENRSSSEPTLSAANASHACRDDVLMKTVLIRVVGQKGNRVLGEEWTRNVLFGGILTEPRKVSKYKVQLQSLDGKSKREIIVNKAVKICGDISRIPSGPWISELKKKKIWLSDWEQSYVDNPDIEILIGSDYWGDLVIGKPIRLSCGLVAVETIFGWTLSGPVPGKKDVSIGMMSISTSLFNAEASLKDLWDLERIGITDPTDHKTKSEMDEHAYQHFLQTVSRSEEGRYRVSLPWIDGVTDIPNNRGVAEKRLLSVTTKLRNDDNYVLYDQVFKHELNESIKEDFKKWLSEIKMLKNMKIPRWAFCANSPANIQFHVFCDASQYGYAAAVFVRIQDQDKVAVQLLQSKARVAPLNKVTIPRLELLGCVIAARLYISVKKAFSMEGTETYFWSDSTTALAWIRRNDLWGTFVGNRVNKICSISKPEEWRHVPGVMNPADLPSRGCNPAFIASSAWWEGPDWLRDPREEWPSGQEEINEDAIRTEMKKPTTKMLVTFNATLPWYLQMSASFYKNIRIIAVMRRFIRCLKGEKPTATLERWEIFEAEKFVLNKIQVESFPLDEVVIEGIRVEKDEDGLIRVKTKIVNLPERNIFTRPVLLPKNSAAVDQLIRTEHYKSNHAELQIMMSKLREKYWIINMRRQVKKVIKACVVCCRFTSKKTEVPCAPLPEDRVKTANIFQVVGIDLAGPFFLKDNSKAWMVLFTCAVYRAIHLELVTSLSAEAFLLSLHRFISRRGRPTTIYTDNGTNFEGANNAIKLLDWNKIQQETQVDRIAWKFNVPASPWWGGWWERLIRICKDLLKRMLGRNKLNLPQLETFMFEVEAIVNSRPLTYISEDQDDLVPLTPGMFLHDIPTVEFPEEEALDAQALRNRHRDLCKLRSELKSRFVKEYLSQLVQRGKEKKSRMLEVGYIVLIESEDKKRILWPMARIIELFPGRDGEIRVAKVKTASGTLPRPFQRLFPLEVTTEEVPPVHNRKNISAQVWKLSTEKEEQFRTRFGRKVNRPVRMGMN</sequence>
<feature type="domain" description="Integrase catalytic" evidence="3">
    <location>
        <begin position="982"/>
        <end position="1172"/>
    </location>
</feature>
<evidence type="ECO:0000259" key="2">
    <source>
        <dbReference type="PROSITE" id="PS50158"/>
    </source>
</evidence>
<keyword evidence="5" id="KW-1185">Reference proteome</keyword>
<evidence type="ECO:0000313" key="5">
    <source>
        <dbReference type="Proteomes" id="UP000198287"/>
    </source>
</evidence>
<dbReference type="SUPFAM" id="SSF53098">
    <property type="entry name" value="Ribonuclease H-like"/>
    <property type="match status" value="1"/>
</dbReference>
<dbReference type="Pfam" id="PF17921">
    <property type="entry name" value="Integrase_H2C2"/>
    <property type="match status" value="1"/>
</dbReference>
<dbReference type="Pfam" id="PF05380">
    <property type="entry name" value="Peptidase_A17"/>
    <property type="match status" value="1"/>
</dbReference>
<dbReference type="GO" id="GO:0003676">
    <property type="term" value="F:nucleic acid binding"/>
    <property type="evidence" value="ECO:0007669"/>
    <property type="project" value="InterPro"/>
</dbReference>
<organism evidence="4 5">
    <name type="scientific">Folsomia candida</name>
    <name type="common">Springtail</name>
    <dbReference type="NCBI Taxonomy" id="158441"/>
    <lineage>
        <taxon>Eukaryota</taxon>
        <taxon>Metazoa</taxon>
        <taxon>Ecdysozoa</taxon>
        <taxon>Arthropoda</taxon>
        <taxon>Hexapoda</taxon>
        <taxon>Collembola</taxon>
        <taxon>Entomobryomorpha</taxon>
        <taxon>Isotomoidea</taxon>
        <taxon>Isotomidae</taxon>
        <taxon>Proisotominae</taxon>
        <taxon>Folsomia</taxon>
    </lineage>
</organism>
<evidence type="ECO:0000259" key="3">
    <source>
        <dbReference type="PROSITE" id="PS50994"/>
    </source>
</evidence>
<evidence type="ECO:0000313" key="4">
    <source>
        <dbReference type="EMBL" id="OXA47063.1"/>
    </source>
</evidence>
<keyword evidence="1" id="KW-0479">Metal-binding</keyword>
<dbReference type="InterPro" id="IPR008042">
    <property type="entry name" value="Retrotrans_Pao"/>
</dbReference>
<gene>
    <name evidence="4" type="ORF">Fcan01_18319</name>
</gene>
<dbReference type="InterPro" id="IPR005312">
    <property type="entry name" value="DUF1759"/>
</dbReference>
<comment type="caution">
    <text evidence="4">The sequence shown here is derived from an EMBL/GenBank/DDBJ whole genome shotgun (WGS) entry which is preliminary data.</text>
</comment>
<dbReference type="PROSITE" id="PS50158">
    <property type="entry name" value="ZF_CCHC"/>
    <property type="match status" value="1"/>
</dbReference>
<dbReference type="Pfam" id="PF18701">
    <property type="entry name" value="DUF5641"/>
    <property type="match status" value="1"/>
</dbReference>
<dbReference type="OrthoDB" id="5967017at2759"/>
<dbReference type="GO" id="GO:0008270">
    <property type="term" value="F:zinc ion binding"/>
    <property type="evidence" value="ECO:0007669"/>
    <property type="project" value="UniProtKB-KW"/>
</dbReference>
<dbReference type="InterPro" id="IPR041588">
    <property type="entry name" value="Integrase_H2C2"/>
</dbReference>
<evidence type="ECO:0000256" key="1">
    <source>
        <dbReference type="PROSITE-ProRule" id="PRU00047"/>
    </source>
</evidence>